<gene>
    <name evidence="1" type="ORF">C7B82_24965</name>
</gene>
<dbReference type="RefSeq" id="WP_106259483.1">
    <property type="nucleotide sequence ID" value="NZ_CAWNSW010000011.1"/>
</dbReference>
<protein>
    <submittedName>
        <fullName evidence="1">Uncharacterized protein</fullName>
    </submittedName>
</protein>
<reference evidence="1 2" key="2">
    <citation type="submission" date="2018-03" db="EMBL/GenBank/DDBJ databases">
        <title>The ancient ancestry and fast evolution of plastids.</title>
        <authorList>
            <person name="Moore K.R."/>
            <person name="Magnabosco C."/>
            <person name="Momper L."/>
            <person name="Gold D.A."/>
            <person name="Bosak T."/>
            <person name="Fournier G.P."/>
        </authorList>
    </citation>
    <scope>NUCLEOTIDE SEQUENCE [LARGE SCALE GENOMIC DNA]</scope>
    <source>
        <strain evidence="1 2">ULC18</strain>
    </source>
</reference>
<dbReference type="Proteomes" id="UP000239576">
    <property type="component" value="Unassembled WGS sequence"/>
</dbReference>
<evidence type="ECO:0000313" key="2">
    <source>
        <dbReference type="Proteomes" id="UP000239576"/>
    </source>
</evidence>
<evidence type="ECO:0000313" key="1">
    <source>
        <dbReference type="EMBL" id="PSB24960.1"/>
    </source>
</evidence>
<name>A0A2T1DWV1_9CYAN</name>
<reference evidence="2" key="1">
    <citation type="submission" date="2018-02" db="EMBL/GenBank/DDBJ databases">
        <authorList>
            <person name="Moore K."/>
            <person name="Momper L."/>
        </authorList>
    </citation>
    <scope>NUCLEOTIDE SEQUENCE [LARGE SCALE GENOMIC DNA]</scope>
    <source>
        <strain evidence="2">ULC18</strain>
    </source>
</reference>
<dbReference type="AlphaFoldDB" id="A0A2T1DWV1"/>
<dbReference type="EMBL" id="PVWK01000136">
    <property type="protein sequence ID" value="PSB24960.1"/>
    <property type="molecule type" value="Genomic_DNA"/>
</dbReference>
<accession>A0A2T1DWV1</accession>
<organism evidence="1 2">
    <name type="scientific">Stenomitos frigidus ULC18</name>
    <dbReference type="NCBI Taxonomy" id="2107698"/>
    <lineage>
        <taxon>Bacteria</taxon>
        <taxon>Bacillati</taxon>
        <taxon>Cyanobacteriota</taxon>
        <taxon>Cyanophyceae</taxon>
        <taxon>Leptolyngbyales</taxon>
        <taxon>Leptolyngbyaceae</taxon>
        <taxon>Stenomitos</taxon>
    </lineage>
</organism>
<proteinExistence type="predicted"/>
<sequence>MSYAINCFRTITRLGIFRQVKIEGAIVLVPVGIPASPKKVGINPGDSIEEPTELTMGGKLVPSFSYVKESKSEIEIEFDSATTEIEQLIHGNVVGAGTNVHGYVYAEFNTASLPPARVEGQIGYSVTAQDANSKAQVSYIDLTTKLSAPIAVEAVDATLAGDQITIDAHMSFTVSAALAEKAVEVHAWVPCVIPTAAIITAKPIGLVSVFAQGINHDDTARLVIARNCARLAGGQISSDPGRSVKLRILPDVTDGTGLGYQIIDTPLETAA</sequence>
<dbReference type="OrthoDB" id="9976472at2"/>
<keyword evidence="2" id="KW-1185">Reference proteome</keyword>
<comment type="caution">
    <text evidence="1">The sequence shown here is derived from an EMBL/GenBank/DDBJ whole genome shotgun (WGS) entry which is preliminary data.</text>
</comment>